<dbReference type="GO" id="GO:0005525">
    <property type="term" value="F:GTP binding"/>
    <property type="evidence" value="ECO:0007669"/>
    <property type="project" value="UniProtKB-KW"/>
</dbReference>
<dbReference type="Pfam" id="PF00735">
    <property type="entry name" value="Septin"/>
    <property type="match status" value="1"/>
</dbReference>
<evidence type="ECO:0000259" key="10">
    <source>
        <dbReference type="PROSITE" id="PS51719"/>
    </source>
</evidence>
<evidence type="ECO:0000256" key="6">
    <source>
        <dbReference type="ARBA" id="ARBA00023306"/>
    </source>
</evidence>
<dbReference type="InterPro" id="IPR016491">
    <property type="entry name" value="Septin"/>
</dbReference>
<dbReference type="Gene3D" id="3.40.50.300">
    <property type="entry name" value="P-loop containing nucleotide triphosphate hydrolases"/>
    <property type="match status" value="1"/>
</dbReference>
<organism evidence="11 12">
    <name type="scientific">Rotaria magnacalcarata</name>
    <dbReference type="NCBI Taxonomy" id="392030"/>
    <lineage>
        <taxon>Eukaryota</taxon>
        <taxon>Metazoa</taxon>
        <taxon>Spiralia</taxon>
        <taxon>Gnathifera</taxon>
        <taxon>Rotifera</taxon>
        <taxon>Eurotatoria</taxon>
        <taxon>Bdelloidea</taxon>
        <taxon>Philodinida</taxon>
        <taxon>Philodinidae</taxon>
        <taxon>Rotaria</taxon>
    </lineage>
</organism>
<comment type="subcellular location">
    <subcellularLocation>
        <location evidence="1">Cytoplasm</location>
    </subcellularLocation>
</comment>
<keyword evidence="5 7" id="KW-0342">GTP-binding</keyword>
<feature type="region of interest" description="Disordered" evidence="9">
    <location>
        <begin position="1"/>
        <end position="21"/>
    </location>
</feature>
<evidence type="ECO:0000256" key="7">
    <source>
        <dbReference type="RuleBase" id="RU004560"/>
    </source>
</evidence>
<evidence type="ECO:0000256" key="1">
    <source>
        <dbReference type="ARBA" id="ARBA00004496"/>
    </source>
</evidence>
<evidence type="ECO:0000256" key="2">
    <source>
        <dbReference type="ARBA" id="ARBA00022490"/>
    </source>
</evidence>
<dbReference type="Proteomes" id="UP000663855">
    <property type="component" value="Unassembled WGS sequence"/>
</dbReference>
<evidence type="ECO:0000256" key="5">
    <source>
        <dbReference type="ARBA" id="ARBA00023134"/>
    </source>
</evidence>
<dbReference type="CDD" id="cd01850">
    <property type="entry name" value="CDC_Septin"/>
    <property type="match status" value="1"/>
</dbReference>
<protein>
    <recommendedName>
        <fullName evidence="10">Septin-type G domain-containing protein</fullName>
    </recommendedName>
</protein>
<proteinExistence type="inferred from homology"/>
<dbReference type="GO" id="GO:0005737">
    <property type="term" value="C:cytoplasm"/>
    <property type="evidence" value="ECO:0007669"/>
    <property type="project" value="UniProtKB-SubCell"/>
</dbReference>
<reference evidence="11" key="1">
    <citation type="submission" date="2021-02" db="EMBL/GenBank/DDBJ databases">
        <authorList>
            <person name="Nowell W R."/>
        </authorList>
    </citation>
    <scope>NUCLEOTIDE SEQUENCE</scope>
</reference>
<name>A0A815UTW7_9BILA</name>
<evidence type="ECO:0000256" key="4">
    <source>
        <dbReference type="ARBA" id="ARBA00022741"/>
    </source>
</evidence>
<accession>A0A815UTW7</accession>
<feature type="domain" description="Septin-type G" evidence="10">
    <location>
        <begin position="45"/>
        <end position="317"/>
    </location>
</feature>
<evidence type="ECO:0000313" key="11">
    <source>
        <dbReference type="EMBL" id="CAF1521713.1"/>
    </source>
</evidence>
<evidence type="ECO:0000256" key="9">
    <source>
        <dbReference type="SAM" id="MobiDB-lite"/>
    </source>
</evidence>
<dbReference type="FunFam" id="3.40.50.300:FF:000064">
    <property type="entry name" value="Septin 4"/>
    <property type="match status" value="1"/>
</dbReference>
<dbReference type="PANTHER" id="PTHR18884">
    <property type="entry name" value="SEPTIN"/>
    <property type="match status" value="1"/>
</dbReference>
<evidence type="ECO:0000256" key="8">
    <source>
        <dbReference type="SAM" id="Coils"/>
    </source>
</evidence>
<comment type="similarity">
    <text evidence="7">Belongs to the TRAFAC class TrmE-Era-EngA-EngB-Septin-like GTPase superfamily. Septin GTPase family.</text>
</comment>
<sequence length="454" mass="52787">MSTTASSRSQQKDTNSNQYASSEATSSFVGFANLPNQVHRKIAKRGFEFTLMVVGESGLGKATLINSLFLTDLYPERHIHTAQEKIRQGVKIEASTVEIEERGVKVRLTVVDTPGYGDSIDTTDCYKSIINYIDNQFERYLNDESGLNRRNISDNRVHCLFYFISPFTRGLKPLDIECMKQLHHKVNIVPIIAKADALTPDELSQMKQNILEQIRDHHIQIYQIPECDSDEDEEFKEQNRKLKNAVPFAVISSAQTLEVKGKKIRGRMYPWGLVEVENADHCDFIKLRTMLITHMQDLQEVTHEIHYENYRSEKLQPKNKQLRTNDTDVDEQQKKLIKEKDDELRRMQDMLTKMQGQLAEKQQLAMPTLTAICWINTNLVLAWTSNIYRSIQLYELGYMLMNDRIKYLLYKRARRNMQINPPHPIQQGLLFFSRPDFSDEVNVHHDILRSRSTC</sequence>
<keyword evidence="4 7" id="KW-0547">Nucleotide-binding</keyword>
<dbReference type="AlphaFoldDB" id="A0A815UTW7"/>
<keyword evidence="2" id="KW-0963">Cytoplasm</keyword>
<dbReference type="SUPFAM" id="SSF52540">
    <property type="entry name" value="P-loop containing nucleoside triphosphate hydrolases"/>
    <property type="match status" value="1"/>
</dbReference>
<evidence type="ECO:0000256" key="3">
    <source>
        <dbReference type="ARBA" id="ARBA00022618"/>
    </source>
</evidence>
<dbReference type="PROSITE" id="PS51719">
    <property type="entry name" value="G_SEPTIN"/>
    <property type="match status" value="1"/>
</dbReference>
<evidence type="ECO:0000313" key="12">
    <source>
        <dbReference type="Proteomes" id="UP000663855"/>
    </source>
</evidence>
<dbReference type="GO" id="GO:0051301">
    <property type="term" value="P:cell division"/>
    <property type="evidence" value="ECO:0007669"/>
    <property type="project" value="UniProtKB-KW"/>
</dbReference>
<comment type="caution">
    <text evidence="11">The sequence shown here is derived from an EMBL/GenBank/DDBJ whole genome shotgun (WGS) entry which is preliminary data.</text>
</comment>
<dbReference type="InterPro" id="IPR030379">
    <property type="entry name" value="G_SEPTIN_dom"/>
</dbReference>
<dbReference type="InterPro" id="IPR027417">
    <property type="entry name" value="P-loop_NTPase"/>
</dbReference>
<gene>
    <name evidence="11" type="ORF">CJN711_LOCUS28445</name>
</gene>
<dbReference type="EMBL" id="CAJNOV010013446">
    <property type="protein sequence ID" value="CAF1521713.1"/>
    <property type="molecule type" value="Genomic_DNA"/>
</dbReference>
<feature type="coiled-coil region" evidence="8">
    <location>
        <begin position="337"/>
        <end position="364"/>
    </location>
</feature>
<keyword evidence="8" id="KW-0175">Coiled coil</keyword>
<keyword evidence="6" id="KW-0131">Cell cycle</keyword>
<keyword evidence="3" id="KW-0132">Cell division</keyword>